<dbReference type="EMBL" id="CAMAPF010000954">
    <property type="protein sequence ID" value="CAH9128871.1"/>
    <property type="molecule type" value="Genomic_DNA"/>
</dbReference>
<keyword evidence="1" id="KW-0472">Membrane</keyword>
<organism evidence="2 3">
    <name type="scientific">Cuscuta epithymum</name>
    <dbReference type="NCBI Taxonomy" id="186058"/>
    <lineage>
        <taxon>Eukaryota</taxon>
        <taxon>Viridiplantae</taxon>
        <taxon>Streptophyta</taxon>
        <taxon>Embryophyta</taxon>
        <taxon>Tracheophyta</taxon>
        <taxon>Spermatophyta</taxon>
        <taxon>Magnoliopsida</taxon>
        <taxon>eudicotyledons</taxon>
        <taxon>Gunneridae</taxon>
        <taxon>Pentapetalae</taxon>
        <taxon>asterids</taxon>
        <taxon>lamiids</taxon>
        <taxon>Solanales</taxon>
        <taxon>Convolvulaceae</taxon>
        <taxon>Cuscuteae</taxon>
        <taxon>Cuscuta</taxon>
        <taxon>Cuscuta subgen. Cuscuta</taxon>
    </lineage>
</organism>
<dbReference type="AlphaFoldDB" id="A0AAV0F0A6"/>
<gene>
    <name evidence="2" type="ORF">CEPIT_LOCUS29411</name>
</gene>
<accession>A0AAV0F0A6</accession>
<reference evidence="2" key="1">
    <citation type="submission" date="2022-07" db="EMBL/GenBank/DDBJ databases">
        <authorList>
            <person name="Macas J."/>
            <person name="Novak P."/>
            <person name="Neumann P."/>
        </authorList>
    </citation>
    <scope>NUCLEOTIDE SEQUENCE</scope>
</reference>
<evidence type="ECO:0000313" key="2">
    <source>
        <dbReference type="EMBL" id="CAH9128871.1"/>
    </source>
</evidence>
<name>A0AAV0F0A6_9ASTE</name>
<proteinExistence type="predicted"/>
<sequence length="136" mass="15288">MPTVTRIARDSLIFLTDASTFSFILATAILHQTTLLLHFQLTSFATSPSFIGCCWTALHPSRNMIATERTGALVLLPSPTFSLWAHHKLQHTIISKKQCYMFLAEKFISTHSRNDNPLLHPTPIFVHSNHSFPASK</sequence>
<keyword evidence="1" id="KW-1133">Transmembrane helix</keyword>
<keyword evidence="1" id="KW-0812">Transmembrane</keyword>
<protein>
    <submittedName>
        <fullName evidence="2">Uncharacterized protein</fullName>
    </submittedName>
</protein>
<dbReference type="Proteomes" id="UP001152523">
    <property type="component" value="Unassembled WGS sequence"/>
</dbReference>
<keyword evidence="3" id="KW-1185">Reference proteome</keyword>
<feature type="transmembrane region" description="Helical" evidence="1">
    <location>
        <begin position="12"/>
        <end position="31"/>
    </location>
</feature>
<evidence type="ECO:0000256" key="1">
    <source>
        <dbReference type="SAM" id="Phobius"/>
    </source>
</evidence>
<comment type="caution">
    <text evidence="2">The sequence shown here is derived from an EMBL/GenBank/DDBJ whole genome shotgun (WGS) entry which is preliminary data.</text>
</comment>
<evidence type="ECO:0000313" key="3">
    <source>
        <dbReference type="Proteomes" id="UP001152523"/>
    </source>
</evidence>